<sequence>MKIIVTIIFSIITQLCLGQNCACKIRAELKEVITCEKTVFKNGAKIYRQFSCDSSWVLFESKNKKKKVLFSLDKELMEYTGKLGFAEWFEYKKSFLVEYHTISGCCDPYEYILFDKITGRKIANLGRQIFGSNDDKYPYFVTIDKDKSNFLTFLNLDTNKIFKINLPKGRIEKTMKITNHLFSETLFEDGGIKNGIFEIAYKYKKKRKR</sequence>
<reference evidence="2 4" key="1">
    <citation type="submission" date="2023-11" db="EMBL/GenBank/DDBJ databases">
        <title>Unpublished Manusciprt.</title>
        <authorList>
            <person name="Saticioglu I.B."/>
            <person name="Ay H."/>
            <person name="Ajmi N."/>
            <person name="Altun S."/>
            <person name="Duman M."/>
        </authorList>
    </citation>
    <scope>NUCLEOTIDE SEQUENCE</scope>
    <source>
        <strain evidence="1 4">Fl-33</strain>
        <strain evidence="2">Fl-77</strain>
    </source>
</reference>
<protein>
    <submittedName>
        <fullName evidence="2">Uncharacterized protein</fullName>
    </submittedName>
</protein>
<dbReference type="EMBL" id="JAWXVH010000017">
    <property type="protein sequence ID" value="MDX6187669.1"/>
    <property type="molecule type" value="Genomic_DNA"/>
</dbReference>
<evidence type="ECO:0000313" key="1">
    <source>
        <dbReference type="EMBL" id="MDX6184075.1"/>
    </source>
</evidence>
<evidence type="ECO:0000313" key="4">
    <source>
        <dbReference type="Proteomes" id="UP001278738"/>
    </source>
</evidence>
<dbReference type="EMBL" id="JAWXVG010000015">
    <property type="protein sequence ID" value="MDX6184075.1"/>
    <property type="molecule type" value="Genomic_DNA"/>
</dbReference>
<gene>
    <name evidence="1" type="ORF">SGQ18_18100</name>
    <name evidence="2" type="ORF">SGQ44_18070</name>
</gene>
<dbReference type="AlphaFoldDB" id="A0AAJ2SEH4"/>
<accession>A0AAJ2SEH4</accession>
<keyword evidence="4" id="KW-1185">Reference proteome</keyword>
<proteinExistence type="predicted"/>
<name>A0AAJ2SEH4_9FLAO</name>
<dbReference type="RefSeq" id="WP_229974509.1">
    <property type="nucleotide sequence ID" value="NZ_CP087133.1"/>
</dbReference>
<dbReference type="Proteomes" id="UP001278738">
    <property type="component" value="Unassembled WGS sequence"/>
</dbReference>
<organism evidence="2 3">
    <name type="scientific">Flavobacterium flavipigmentatum</name>
    <dbReference type="NCBI Taxonomy" id="2893884"/>
    <lineage>
        <taxon>Bacteria</taxon>
        <taxon>Pseudomonadati</taxon>
        <taxon>Bacteroidota</taxon>
        <taxon>Flavobacteriia</taxon>
        <taxon>Flavobacteriales</taxon>
        <taxon>Flavobacteriaceae</taxon>
        <taxon>Flavobacterium</taxon>
    </lineage>
</organism>
<comment type="caution">
    <text evidence="2">The sequence shown here is derived from an EMBL/GenBank/DDBJ whole genome shotgun (WGS) entry which is preliminary data.</text>
</comment>
<evidence type="ECO:0000313" key="3">
    <source>
        <dbReference type="Proteomes" id="UP001270053"/>
    </source>
</evidence>
<dbReference type="Proteomes" id="UP001270053">
    <property type="component" value="Unassembled WGS sequence"/>
</dbReference>
<evidence type="ECO:0000313" key="2">
    <source>
        <dbReference type="EMBL" id="MDX6187669.1"/>
    </source>
</evidence>